<evidence type="ECO:0000313" key="3">
    <source>
        <dbReference type="Proteomes" id="UP000192391"/>
    </source>
</evidence>
<dbReference type="KEGG" id="elim:B2M23_06620"/>
<dbReference type="EMBL" id="CP019962">
    <property type="protein sequence ID" value="ARD65233.1"/>
    <property type="molecule type" value="Genomic_DNA"/>
</dbReference>
<feature type="transmembrane region" description="Helical" evidence="1">
    <location>
        <begin position="378"/>
        <end position="400"/>
    </location>
</feature>
<feature type="transmembrane region" description="Helical" evidence="1">
    <location>
        <begin position="212"/>
        <end position="230"/>
    </location>
</feature>
<feature type="transmembrane region" description="Helical" evidence="1">
    <location>
        <begin position="54"/>
        <end position="76"/>
    </location>
</feature>
<proteinExistence type="predicted"/>
<dbReference type="AlphaFoldDB" id="A0AAC9W2T7"/>
<keyword evidence="1" id="KW-1133">Transmembrane helix</keyword>
<reference evidence="3" key="1">
    <citation type="journal article" date="2017" name="Sci. Rep.">
        <title>Determination of the Genome and Primary Transcriptome of Syngas Fermenting Eubacterium limosum ATCC 8486.</title>
        <authorList>
            <person name="Song Y."/>
            <person name="Shin J."/>
            <person name="Jeong Y."/>
            <person name="Jin S."/>
            <person name="Lee J.K."/>
            <person name="Kim D.R."/>
            <person name="Kim S.C."/>
            <person name="Cho S."/>
            <person name="Cho B.K."/>
        </authorList>
    </citation>
    <scope>NUCLEOTIDE SEQUENCE [LARGE SCALE GENOMIC DNA]</scope>
    <source>
        <strain evidence="3">ATCC 8486</strain>
    </source>
</reference>
<accession>A0AAC9W2T7</accession>
<feature type="transmembrane region" description="Helical" evidence="1">
    <location>
        <begin position="412"/>
        <end position="445"/>
    </location>
</feature>
<feature type="transmembrane region" description="Helical" evidence="1">
    <location>
        <begin position="88"/>
        <end position="108"/>
    </location>
</feature>
<keyword evidence="1" id="KW-0472">Membrane</keyword>
<sequence>MHDAFYSRKDKQLMALLLLLFRLTLDFMYIYIIQKEYNNINILSMGYANGAFSFHYDAGRIAYSFFASFLFIELLVRCIIRHDKPHELICVGLLGISILPNMVMFAYSNIEWRFILLLTIFWIWFYTIVILMNKKDEDIIDRGEQKSGSIGIFSKKTAWYLFWIIVLAFIFGSIVLSYRYYGGFHINLSFADNDVYELRLSARGSFGTFLNYFRNNAMYVIIPLIANIFLIKRKYGLFGISFIVLLLLFSVDSQKAVLMLAILSFGVAHIIKNKISNTLIRGLLFANLFVILFYLITGNLLLIEYLVKRIYFLPAIIGRCYYEYVTTNGNMVLLSSFLQGIGAIKNYVYADVSLPFLIGKYYFGSVSISANTGGFAGAYAYGILSLFITPLAYGFLFRLLDKVTIFVEAKFYIPFIMVTVYVIVGSTISSVLLVYGYIIGIIMLYIMNNTDDFEFSKSSGI</sequence>
<keyword evidence="1" id="KW-0812">Transmembrane</keyword>
<name>A0AAC9W2T7_EUBLI</name>
<organism evidence="2 3">
    <name type="scientific">Eubacterium limosum</name>
    <dbReference type="NCBI Taxonomy" id="1736"/>
    <lineage>
        <taxon>Bacteria</taxon>
        <taxon>Bacillati</taxon>
        <taxon>Bacillota</taxon>
        <taxon>Clostridia</taxon>
        <taxon>Eubacteriales</taxon>
        <taxon>Eubacteriaceae</taxon>
        <taxon>Eubacterium</taxon>
    </lineage>
</organism>
<feature type="transmembrane region" description="Helical" evidence="1">
    <location>
        <begin position="12"/>
        <end position="34"/>
    </location>
</feature>
<feature type="transmembrane region" description="Helical" evidence="1">
    <location>
        <begin position="283"/>
        <end position="303"/>
    </location>
</feature>
<evidence type="ECO:0000256" key="1">
    <source>
        <dbReference type="SAM" id="Phobius"/>
    </source>
</evidence>
<feature type="transmembrane region" description="Helical" evidence="1">
    <location>
        <begin position="114"/>
        <end position="132"/>
    </location>
</feature>
<protein>
    <recommendedName>
        <fullName evidence="4">Oligosaccharide repeat unit polymerase</fullName>
    </recommendedName>
</protein>
<gene>
    <name evidence="2" type="ORF">B2M23_06620</name>
</gene>
<evidence type="ECO:0000313" key="2">
    <source>
        <dbReference type="EMBL" id="ARD65233.1"/>
    </source>
</evidence>
<feature type="transmembrane region" description="Helical" evidence="1">
    <location>
        <begin position="159"/>
        <end position="181"/>
    </location>
</feature>
<dbReference type="Proteomes" id="UP000192391">
    <property type="component" value="Chromosome"/>
</dbReference>
<evidence type="ECO:0008006" key="4">
    <source>
        <dbReference type="Google" id="ProtNLM"/>
    </source>
</evidence>
<dbReference type="RefSeq" id="WP_038353738.1">
    <property type="nucleotide sequence ID" value="NZ_CP019962.1"/>
</dbReference>